<dbReference type="Proteomes" id="UP000295210">
    <property type="component" value="Unassembled WGS sequence"/>
</dbReference>
<evidence type="ECO:0000256" key="1">
    <source>
        <dbReference type="ARBA" id="ARBA00023015"/>
    </source>
</evidence>
<evidence type="ECO:0000256" key="2">
    <source>
        <dbReference type="ARBA" id="ARBA00023125"/>
    </source>
</evidence>
<evidence type="ECO:0000259" key="4">
    <source>
        <dbReference type="PROSITE" id="PS50987"/>
    </source>
</evidence>
<organism evidence="5 6">
    <name type="scientific">Acidipila rosea</name>
    <dbReference type="NCBI Taxonomy" id="768535"/>
    <lineage>
        <taxon>Bacteria</taxon>
        <taxon>Pseudomonadati</taxon>
        <taxon>Acidobacteriota</taxon>
        <taxon>Terriglobia</taxon>
        <taxon>Terriglobales</taxon>
        <taxon>Acidobacteriaceae</taxon>
        <taxon>Acidipila</taxon>
    </lineage>
</organism>
<dbReference type="GO" id="GO:0003700">
    <property type="term" value="F:DNA-binding transcription factor activity"/>
    <property type="evidence" value="ECO:0007669"/>
    <property type="project" value="InterPro"/>
</dbReference>
<evidence type="ECO:0000256" key="3">
    <source>
        <dbReference type="ARBA" id="ARBA00023163"/>
    </source>
</evidence>
<evidence type="ECO:0000313" key="5">
    <source>
        <dbReference type="EMBL" id="TCK69700.1"/>
    </source>
</evidence>
<dbReference type="NCBIfam" id="NF033788">
    <property type="entry name" value="HTH_metalloreg"/>
    <property type="match status" value="1"/>
</dbReference>
<keyword evidence="3" id="KW-0804">Transcription</keyword>
<keyword evidence="2" id="KW-0238">DNA-binding</keyword>
<protein>
    <submittedName>
        <fullName evidence="5">ArsR family transcriptional regulator</fullName>
    </submittedName>
</protein>
<proteinExistence type="predicted"/>
<dbReference type="InterPro" id="IPR036390">
    <property type="entry name" value="WH_DNA-bd_sf"/>
</dbReference>
<dbReference type="PRINTS" id="PR00778">
    <property type="entry name" value="HTHARSR"/>
</dbReference>
<name>A0A4R1KYP3_9BACT</name>
<dbReference type="InterPro" id="IPR051011">
    <property type="entry name" value="Metal_resp_trans_reg"/>
</dbReference>
<accession>A0A4R1KYP3</accession>
<dbReference type="CDD" id="cd00090">
    <property type="entry name" value="HTH_ARSR"/>
    <property type="match status" value="1"/>
</dbReference>
<keyword evidence="6" id="KW-1185">Reference proteome</keyword>
<evidence type="ECO:0000313" key="6">
    <source>
        <dbReference type="Proteomes" id="UP000295210"/>
    </source>
</evidence>
<dbReference type="SUPFAM" id="SSF46785">
    <property type="entry name" value="Winged helix' DNA-binding domain"/>
    <property type="match status" value="1"/>
</dbReference>
<dbReference type="InterPro" id="IPR001845">
    <property type="entry name" value="HTH_ArsR_DNA-bd_dom"/>
</dbReference>
<dbReference type="Gene3D" id="1.10.10.10">
    <property type="entry name" value="Winged helix-like DNA-binding domain superfamily/Winged helix DNA-binding domain"/>
    <property type="match status" value="1"/>
</dbReference>
<keyword evidence="1" id="KW-0805">Transcription regulation</keyword>
<feature type="domain" description="HTH arsR-type" evidence="4">
    <location>
        <begin position="1"/>
        <end position="95"/>
    </location>
</feature>
<dbReference type="GO" id="GO:0003677">
    <property type="term" value="F:DNA binding"/>
    <property type="evidence" value="ECO:0007669"/>
    <property type="project" value="UniProtKB-KW"/>
</dbReference>
<dbReference type="InterPro" id="IPR011991">
    <property type="entry name" value="ArsR-like_HTH"/>
</dbReference>
<dbReference type="SMART" id="SM00418">
    <property type="entry name" value="HTH_ARSR"/>
    <property type="match status" value="1"/>
</dbReference>
<dbReference type="Pfam" id="PF01022">
    <property type="entry name" value="HTH_5"/>
    <property type="match status" value="1"/>
</dbReference>
<dbReference type="PANTHER" id="PTHR43132:SF2">
    <property type="entry name" value="ARSENICAL RESISTANCE OPERON REPRESSOR ARSR-RELATED"/>
    <property type="match status" value="1"/>
</dbReference>
<sequence length="114" mass="12803">MPDSLRRFKADIFQALAHPTRIAIIELLDDGELSAGELIDKLGMEQANISQHLAVLRGKQLVANRKAGNQVFYSVRDPIILKVLALMRRYFQKHLKEALEMLDEMDKASAGTGQ</sequence>
<gene>
    <name evidence="5" type="ORF">C7378_3444</name>
</gene>
<dbReference type="OrthoDB" id="9798835at2"/>
<dbReference type="EMBL" id="SMGK01000008">
    <property type="protein sequence ID" value="TCK69700.1"/>
    <property type="molecule type" value="Genomic_DNA"/>
</dbReference>
<comment type="caution">
    <text evidence="5">The sequence shown here is derived from an EMBL/GenBank/DDBJ whole genome shotgun (WGS) entry which is preliminary data.</text>
</comment>
<reference evidence="5 6" key="1">
    <citation type="submission" date="2019-03" db="EMBL/GenBank/DDBJ databases">
        <title>Genomic Encyclopedia of Type Strains, Phase IV (KMG-IV): sequencing the most valuable type-strain genomes for metagenomic binning, comparative biology and taxonomic classification.</title>
        <authorList>
            <person name="Goeker M."/>
        </authorList>
    </citation>
    <scope>NUCLEOTIDE SEQUENCE [LARGE SCALE GENOMIC DNA]</scope>
    <source>
        <strain evidence="5 6">DSM 103428</strain>
    </source>
</reference>
<dbReference type="PANTHER" id="PTHR43132">
    <property type="entry name" value="ARSENICAL RESISTANCE OPERON REPRESSOR ARSR-RELATED"/>
    <property type="match status" value="1"/>
</dbReference>
<dbReference type="PROSITE" id="PS50987">
    <property type="entry name" value="HTH_ARSR_2"/>
    <property type="match status" value="1"/>
</dbReference>
<dbReference type="AlphaFoldDB" id="A0A4R1KYP3"/>
<dbReference type="InterPro" id="IPR036388">
    <property type="entry name" value="WH-like_DNA-bd_sf"/>
</dbReference>